<dbReference type="Gene3D" id="3.30.70.580">
    <property type="entry name" value="Pseudouridine synthase I, catalytic domain, N-terminal subdomain"/>
    <property type="match status" value="1"/>
</dbReference>
<dbReference type="EMBL" id="UINC01200084">
    <property type="protein sequence ID" value="SVE18806.1"/>
    <property type="molecule type" value="Genomic_DNA"/>
</dbReference>
<dbReference type="GO" id="GO:0001522">
    <property type="term" value="P:pseudouridine synthesis"/>
    <property type="evidence" value="ECO:0007669"/>
    <property type="project" value="InterPro"/>
</dbReference>
<reference evidence="2" key="1">
    <citation type="submission" date="2018-05" db="EMBL/GenBank/DDBJ databases">
        <authorList>
            <person name="Lanie J.A."/>
            <person name="Ng W.-L."/>
            <person name="Kazmierczak K.M."/>
            <person name="Andrzejewski T.M."/>
            <person name="Davidsen T.M."/>
            <person name="Wayne K.J."/>
            <person name="Tettelin H."/>
            <person name="Glass J.I."/>
            <person name="Rusch D."/>
            <person name="Podicherti R."/>
            <person name="Tsui H.-C.T."/>
            <person name="Winkler M.E."/>
        </authorList>
    </citation>
    <scope>NUCLEOTIDE SEQUENCE</scope>
</reference>
<feature type="non-terminal residue" evidence="2">
    <location>
        <position position="1"/>
    </location>
</feature>
<dbReference type="SUPFAM" id="SSF55120">
    <property type="entry name" value="Pseudouridine synthase"/>
    <property type="match status" value="1"/>
</dbReference>
<dbReference type="GO" id="GO:0003723">
    <property type="term" value="F:RNA binding"/>
    <property type="evidence" value="ECO:0007669"/>
    <property type="project" value="InterPro"/>
</dbReference>
<organism evidence="2">
    <name type="scientific">marine metagenome</name>
    <dbReference type="NCBI Taxonomy" id="408172"/>
    <lineage>
        <taxon>unclassified sequences</taxon>
        <taxon>metagenomes</taxon>
        <taxon>ecological metagenomes</taxon>
    </lineage>
</organism>
<dbReference type="AlphaFoldDB" id="A0A383BF47"/>
<name>A0A383BF47_9ZZZZ</name>
<gene>
    <name evidence="2" type="ORF">METZ01_LOCUS471660</name>
</gene>
<dbReference type="InterPro" id="IPR020103">
    <property type="entry name" value="PsdUridine_synth_cat_dom_sf"/>
</dbReference>
<dbReference type="GO" id="GO:0009982">
    <property type="term" value="F:pseudouridine synthase activity"/>
    <property type="evidence" value="ECO:0007669"/>
    <property type="project" value="InterPro"/>
</dbReference>
<keyword evidence="1" id="KW-0413">Isomerase</keyword>
<evidence type="ECO:0008006" key="3">
    <source>
        <dbReference type="Google" id="ProtNLM"/>
    </source>
</evidence>
<evidence type="ECO:0000256" key="1">
    <source>
        <dbReference type="ARBA" id="ARBA00023235"/>
    </source>
</evidence>
<dbReference type="InterPro" id="IPR020094">
    <property type="entry name" value="TruA/RsuA/RluB/E/F_N"/>
</dbReference>
<accession>A0A383BF47</accession>
<protein>
    <recommendedName>
        <fullName evidence="3">Pseudouridine synthase I TruA alpha/beta domain-containing protein</fullName>
    </recommendedName>
</protein>
<evidence type="ECO:0000313" key="2">
    <source>
        <dbReference type="EMBL" id="SVE18806.1"/>
    </source>
</evidence>
<sequence length="49" mass="5530">VQAEFNWLVLLSYDGTCYHGWQVQPTQTTIEGTLEAALLKLTGKQIKVH</sequence>
<feature type="non-terminal residue" evidence="2">
    <location>
        <position position="49"/>
    </location>
</feature>
<proteinExistence type="predicted"/>